<gene>
    <name evidence="1" type="ORF">CRENBAI_005863</name>
</gene>
<name>A0AAV9S187_9TELE</name>
<reference evidence="1 2" key="1">
    <citation type="submission" date="2021-06" db="EMBL/GenBank/DDBJ databases">
        <authorList>
            <person name="Palmer J.M."/>
        </authorList>
    </citation>
    <scope>NUCLEOTIDE SEQUENCE [LARGE SCALE GENOMIC DNA]</scope>
    <source>
        <strain evidence="1 2">MEX-2019</strain>
        <tissue evidence="1">Muscle</tissue>
    </source>
</reference>
<sequence>MSNAPHFQTWRTFKQQERFTSMWTHHLQGQLTKPSADVQVAANPVFLLRRFISEDSPASVSSLRSLQEQT</sequence>
<protein>
    <submittedName>
        <fullName evidence="1">Uncharacterized protein</fullName>
    </submittedName>
</protein>
<proteinExistence type="predicted"/>
<comment type="caution">
    <text evidence="1">The sequence shown here is derived from an EMBL/GenBank/DDBJ whole genome shotgun (WGS) entry which is preliminary data.</text>
</comment>
<organism evidence="1 2">
    <name type="scientific">Crenichthys baileyi</name>
    <name type="common">White River springfish</name>
    <dbReference type="NCBI Taxonomy" id="28760"/>
    <lineage>
        <taxon>Eukaryota</taxon>
        <taxon>Metazoa</taxon>
        <taxon>Chordata</taxon>
        <taxon>Craniata</taxon>
        <taxon>Vertebrata</taxon>
        <taxon>Euteleostomi</taxon>
        <taxon>Actinopterygii</taxon>
        <taxon>Neopterygii</taxon>
        <taxon>Teleostei</taxon>
        <taxon>Neoteleostei</taxon>
        <taxon>Acanthomorphata</taxon>
        <taxon>Ovalentaria</taxon>
        <taxon>Atherinomorphae</taxon>
        <taxon>Cyprinodontiformes</taxon>
        <taxon>Goodeidae</taxon>
        <taxon>Crenichthys</taxon>
    </lineage>
</organism>
<dbReference type="Proteomes" id="UP001311232">
    <property type="component" value="Unassembled WGS sequence"/>
</dbReference>
<evidence type="ECO:0000313" key="1">
    <source>
        <dbReference type="EMBL" id="KAK5615083.1"/>
    </source>
</evidence>
<evidence type="ECO:0000313" key="2">
    <source>
        <dbReference type="Proteomes" id="UP001311232"/>
    </source>
</evidence>
<keyword evidence="2" id="KW-1185">Reference proteome</keyword>
<accession>A0AAV9S187</accession>
<dbReference type="AlphaFoldDB" id="A0AAV9S187"/>
<dbReference type="EMBL" id="JAHHUM010001006">
    <property type="protein sequence ID" value="KAK5615083.1"/>
    <property type="molecule type" value="Genomic_DNA"/>
</dbReference>